<gene>
    <name evidence="2" type="ORF">SGF_02686</name>
</gene>
<feature type="region of interest" description="Disordered" evidence="1">
    <location>
        <begin position="1"/>
        <end position="38"/>
    </location>
</feature>
<sequence length="38" mass="4145">MPAGSSFSETEPFQMVRLLEPDPPNRRATQAASARKAV</sequence>
<evidence type="ECO:0000256" key="1">
    <source>
        <dbReference type="SAM" id="MobiDB-lite"/>
    </source>
</evidence>
<feature type="compositionally biased region" description="Polar residues" evidence="1">
    <location>
        <begin position="1"/>
        <end position="11"/>
    </location>
</feature>
<evidence type="ECO:0000313" key="3">
    <source>
        <dbReference type="Proteomes" id="UP000003302"/>
    </source>
</evidence>
<proteinExistence type="predicted"/>
<reference evidence="2 3" key="1">
    <citation type="submission" date="2011-01" db="EMBL/GenBank/DDBJ databases">
        <title>Shigella flexneri CDC 796-83 whole genome shotgun sequencing project.</title>
        <authorList>
            <person name="Mane S.P."/>
            <person name="Sobral B.W."/>
            <person name="Cebula T."/>
            <person name="Chertkov O."/>
            <person name="Munk A.C."/>
            <person name="Tapia R."/>
            <person name="Green L."/>
            <person name="Rogers Y."/>
            <person name="Detter J.C."/>
            <person name="Bruce D."/>
            <person name="Brettin T.S."/>
        </authorList>
    </citation>
    <scope>NUCLEOTIDE SEQUENCE [LARGE SCALE GENOMIC DNA]</scope>
    <source>
        <strain evidence="2 3">CDC 796-83</strain>
    </source>
</reference>
<evidence type="ECO:0000313" key="2">
    <source>
        <dbReference type="EMBL" id="EFW59934.1"/>
    </source>
</evidence>
<dbReference type="Proteomes" id="UP000003302">
    <property type="component" value="Unassembled WGS sequence"/>
</dbReference>
<comment type="caution">
    <text evidence="2">The sequence shown here is derived from an EMBL/GenBank/DDBJ whole genome shotgun (WGS) entry which is preliminary data.</text>
</comment>
<dbReference type="EMBL" id="AERO01000108">
    <property type="protein sequence ID" value="EFW59934.1"/>
    <property type="molecule type" value="Genomic_DNA"/>
</dbReference>
<dbReference type="AlphaFoldDB" id="A0A6N3QKL5"/>
<accession>A0A6N3QKL5</accession>
<organism evidence="2 3">
    <name type="scientific">Shigella flexneri CDC 796-83</name>
    <dbReference type="NCBI Taxonomy" id="945360"/>
    <lineage>
        <taxon>Bacteria</taxon>
        <taxon>Pseudomonadati</taxon>
        <taxon>Pseudomonadota</taxon>
        <taxon>Gammaproteobacteria</taxon>
        <taxon>Enterobacterales</taxon>
        <taxon>Enterobacteriaceae</taxon>
        <taxon>Shigella</taxon>
    </lineage>
</organism>
<name>A0A6N3QKL5_SHIFL</name>
<protein>
    <submittedName>
        <fullName evidence="2">Uncharacterized protein</fullName>
    </submittedName>
</protein>